<feature type="compositionally biased region" description="Low complexity" evidence="1">
    <location>
        <begin position="131"/>
        <end position="142"/>
    </location>
</feature>
<evidence type="ECO:0000313" key="2">
    <source>
        <dbReference type="EMBL" id="EIE24498.1"/>
    </source>
</evidence>
<evidence type="ECO:0000313" key="3">
    <source>
        <dbReference type="Proteomes" id="UP000007264"/>
    </source>
</evidence>
<dbReference type="EMBL" id="AGSI01000005">
    <property type="protein sequence ID" value="EIE24498.1"/>
    <property type="molecule type" value="Genomic_DNA"/>
</dbReference>
<evidence type="ECO:0000256" key="1">
    <source>
        <dbReference type="SAM" id="MobiDB-lite"/>
    </source>
</evidence>
<dbReference type="KEGG" id="csl:COCSUDRAFT_61927"/>
<comment type="caution">
    <text evidence="2">The sequence shown here is derived from an EMBL/GenBank/DDBJ whole genome shotgun (WGS) entry which is preliminary data.</text>
</comment>
<dbReference type="AlphaFoldDB" id="I0Z1H9"/>
<sequence length="161" mass="16853">MCAPPLKRKAPEPGMARSENSLDSPPRSKMPAHSGDFFYAHDGHGEVLPKPVKKRESARNLSSEHHPLGSDGSDNRACPLARAAEASPEVEAGQEAVSVSRAAAAVGVHEGDLMQGFPGFTPAQAVQGMTAPSSEAAAEAPSHALDNSRRPTNDMTQGHVQ</sequence>
<dbReference type="GeneID" id="17042500"/>
<keyword evidence="3" id="KW-1185">Reference proteome</keyword>
<dbReference type="RefSeq" id="XP_005649042.1">
    <property type="nucleotide sequence ID" value="XM_005648985.1"/>
</dbReference>
<dbReference type="Proteomes" id="UP000007264">
    <property type="component" value="Unassembled WGS sequence"/>
</dbReference>
<feature type="region of interest" description="Disordered" evidence="1">
    <location>
        <begin position="112"/>
        <end position="161"/>
    </location>
</feature>
<accession>I0Z1H9</accession>
<reference evidence="2 3" key="1">
    <citation type="journal article" date="2012" name="Genome Biol.">
        <title>The genome of the polar eukaryotic microalga coccomyxa subellipsoidea reveals traits of cold adaptation.</title>
        <authorList>
            <person name="Blanc G."/>
            <person name="Agarkova I."/>
            <person name="Grimwood J."/>
            <person name="Kuo A."/>
            <person name="Brueggeman A."/>
            <person name="Dunigan D."/>
            <person name="Gurnon J."/>
            <person name="Ladunga I."/>
            <person name="Lindquist E."/>
            <person name="Lucas S."/>
            <person name="Pangilinan J."/>
            <person name="Proschold T."/>
            <person name="Salamov A."/>
            <person name="Schmutz J."/>
            <person name="Weeks D."/>
            <person name="Yamada T."/>
            <person name="Claverie J.M."/>
            <person name="Grigoriev I."/>
            <person name="Van Etten J."/>
            <person name="Lomsadze A."/>
            <person name="Borodovsky M."/>
        </authorList>
    </citation>
    <scope>NUCLEOTIDE SEQUENCE [LARGE SCALE GENOMIC DNA]</scope>
    <source>
        <strain evidence="2 3">C-169</strain>
    </source>
</reference>
<gene>
    <name evidence="2" type="ORF">COCSUDRAFT_61927</name>
</gene>
<proteinExistence type="predicted"/>
<organism evidence="2 3">
    <name type="scientific">Coccomyxa subellipsoidea (strain C-169)</name>
    <name type="common">Green microalga</name>
    <dbReference type="NCBI Taxonomy" id="574566"/>
    <lineage>
        <taxon>Eukaryota</taxon>
        <taxon>Viridiplantae</taxon>
        <taxon>Chlorophyta</taxon>
        <taxon>core chlorophytes</taxon>
        <taxon>Trebouxiophyceae</taxon>
        <taxon>Trebouxiophyceae incertae sedis</taxon>
        <taxon>Coccomyxaceae</taxon>
        <taxon>Coccomyxa</taxon>
        <taxon>Coccomyxa subellipsoidea</taxon>
    </lineage>
</organism>
<feature type="region of interest" description="Disordered" evidence="1">
    <location>
        <begin position="1"/>
        <end position="95"/>
    </location>
</feature>
<name>I0Z1H9_COCSC</name>
<dbReference type="OrthoDB" id="10420356at2759"/>
<protein>
    <submittedName>
        <fullName evidence="2">Uncharacterized protein</fullName>
    </submittedName>
</protein>
<feature type="compositionally biased region" description="Basic and acidic residues" evidence="1">
    <location>
        <begin position="54"/>
        <end position="68"/>
    </location>
</feature>